<dbReference type="AlphaFoldDB" id="A0ABD2Q3T0"/>
<evidence type="ECO:0000313" key="5">
    <source>
        <dbReference type="Proteomes" id="UP001626550"/>
    </source>
</evidence>
<protein>
    <recommendedName>
        <fullName evidence="6">Oxysterol-binding protein</fullName>
    </recommendedName>
</protein>
<dbReference type="Proteomes" id="UP001626550">
    <property type="component" value="Unassembled WGS sequence"/>
</dbReference>
<name>A0ABD2Q3T0_9PLAT</name>
<evidence type="ECO:0000256" key="2">
    <source>
        <dbReference type="ARBA" id="ARBA00022553"/>
    </source>
</evidence>
<keyword evidence="5" id="KW-1185">Reference proteome</keyword>
<dbReference type="InterPro" id="IPR037239">
    <property type="entry name" value="OSBP_sf"/>
</dbReference>
<dbReference type="GO" id="GO:0120009">
    <property type="term" value="P:intermembrane lipid transfer"/>
    <property type="evidence" value="ECO:0007669"/>
    <property type="project" value="UniProtKB-ARBA"/>
</dbReference>
<evidence type="ECO:0000256" key="3">
    <source>
        <dbReference type="SAM" id="MobiDB-lite"/>
    </source>
</evidence>
<evidence type="ECO:0008006" key="6">
    <source>
        <dbReference type="Google" id="ProtNLM"/>
    </source>
</evidence>
<dbReference type="PANTHER" id="PTHR10972:SF205">
    <property type="entry name" value="OXYSTEROL-BINDING PROTEIN 1"/>
    <property type="match status" value="1"/>
</dbReference>
<dbReference type="FunFam" id="2.40.160.120:FF:000001">
    <property type="entry name" value="Oxysterol-binding protein"/>
    <property type="match status" value="1"/>
</dbReference>
<comment type="similarity">
    <text evidence="1">Belongs to the OSBP family.</text>
</comment>
<feature type="compositionally biased region" description="Basic and acidic residues" evidence="3">
    <location>
        <begin position="374"/>
        <end position="386"/>
    </location>
</feature>
<feature type="non-terminal residue" evidence="4">
    <location>
        <position position="406"/>
    </location>
</feature>
<dbReference type="Pfam" id="PF01237">
    <property type="entry name" value="Oxysterol_BP"/>
    <property type="match status" value="1"/>
</dbReference>
<comment type="caution">
    <text evidence="4">The sequence shown here is derived from an EMBL/GenBank/DDBJ whole genome shotgun (WGS) entry which is preliminary data.</text>
</comment>
<dbReference type="EMBL" id="JBJKFK010001080">
    <property type="protein sequence ID" value="KAL3314155.1"/>
    <property type="molecule type" value="Genomic_DNA"/>
</dbReference>
<keyword evidence="2" id="KW-0597">Phosphoprotein</keyword>
<organism evidence="4 5">
    <name type="scientific">Cichlidogyrus casuarinus</name>
    <dbReference type="NCBI Taxonomy" id="1844966"/>
    <lineage>
        <taxon>Eukaryota</taxon>
        <taxon>Metazoa</taxon>
        <taxon>Spiralia</taxon>
        <taxon>Lophotrochozoa</taxon>
        <taxon>Platyhelminthes</taxon>
        <taxon>Monogenea</taxon>
        <taxon>Monopisthocotylea</taxon>
        <taxon>Dactylogyridea</taxon>
        <taxon>Ancyrocephalidae</taxon>
        <taxon>Cichlidogyrus</taxon>
    </lineage>
</organism>
<evidence type="ECO:0000256" key="1">
    <source>
        <dbReference type="ARBA" id="ARBA00008842"/>
    </source>
</evidence>
<accession>A0ABD2Q3T0</accession>
<dbReference type="SUPFAM" id="SSF144000">
    <property type="entry name" value="Oxysterol-binding protein-like"/>
    <property type="match status" value="1"/>
</dbReference>
<proteinExistence type="inferred from homology"/>
<reference evidence="4 5" key="1">
    <citation type="submission" date="2024-11" db="EMBL/GenBank/DDBJ databases">
        <title>Adaptive evolution of stress response genes in parasites aligns with host niche diversity.</title>
        <authorList>
            <person name="Hahn C."/>
            <person name="Resl P."/>
        </authorList>
    </citation>
    <scope>NUCLEOTIDE SEQUENCE [LARGE SCALE GENOMIC DNA]</scope>
    <source>
        <strain evidence="4">EGGRZ-B1_66</strain>
        <tissue evidence="4">Body</tissue>
    </source>
</reference>
<dbReference type="InterPro" id="IPR000648">
    <property type="entry name" value="Oxysterol-bd"/>
</dbReference>
<feature type="region of interest" description="Disordered" evidence="3">
    <location>
        <begin position="374"/>
        <end position="406"/>
    </location>
</feature>
<dbReference type="PANTHER" id="PTHR10972">
    <property type="entry name" value="OXYSTEROL-BINDING PROTEIN-RELATED"/>
    <property type="match status" value="1"/>
</dbReference>
<feature type="region of interest" description="Disordered" evidence="3">
    <location>
        <begin position="1"/>
        <end position="40"/>
    </location>
</feature>
<gene>
    <name evidence="4" type="ORF">Ciccas_007227</name>
</gene>
<evidence type="ECO:0000313" key="4">
    <source>
        <dbReference type="EMBL" id="KAL3314155.1"/>
    </source>
</evidence>
<sequence>MDSFERTPDPHASTSDQSLHDSMDNNDSQTPMLTPEIITEDSDRKFKMRRKNMHPRPKQRLNLWAFVKHSIGKDLTRIPIPVQFNEPISALQRATEDLMYSALLDKAAEFGDRGDDVMQLAYLTGFAVSLYCKSLERTTKPFNPLLGETYELDRVAEPEWGWRSISEQVSHHPPIMAQHVESFKSGWQYQHDFTIDVKFRGNYLTLNPKGFLRVNFRDGSVMTWNRATTRVNNIIMGKLWLDHYGPVKINNHKNGYSCELNYIPYSRFSDKNHIVKGVIKDASGKGQYFLSGSWDSMLEGSHSLKENSKRELLWQAFPPREDAAEIYYFSNFAVEMNELEDGVAPTDSRLRPDLRLMEDGCWDDANKIKMKLETKQRNESKRKSCDDDSPMWFQSVRDPYSQQYSF</sequence>
<dbReference type="Gene3D" id="2.40.160.120">
    <property type="match status" value="1"/>
</dbReference>